<evidence type="ECO:0000313" key="1">
    <source>
        <dbReference type="EMBL" id="HEN42037.1"/>
    </source>
</evidence>
<reference evidence="1" key="1">
    <citation type="journal article" date="2020" name="mSystems">
        <title>Genome- and Community-Level Interaction Insights into Carbon Utilization and Element Cycling Functions of Hydrothermarchaeota in Hydrothermal Sediment.</title>
        <authorList>
            <person name="Zhou Z."/>
            <person name="Liu Y."/>
            <person name="Xu W."/>
            <person name="Pan J."/>
            <person name="Luo Z.H."/>
            <person name="Li M."/>
        </authorList>
    </citation>
    <scope>NUCLEOTIDE SEQUENCE [LARGE SCALE GENOMIC DNA]</scope>
    <source>
        <strain evidence="1">SpSt-349</strain>
    </source>
</reference>
<protein>
    <recommendedName>
        <fullName evidence="2">MerR family transcriptional regulator</fullName>
    </recommendedName>
</protein>
<evidence type="ECO:0008006" key="2">
    <source>
        <dbReference type="Google" id="ProtNLM"/>
    </source>
</evidence>
<sequence length="105" mass="11938">MTYRGTEIIIRTTHELVPSGGLSLRELSRLCDCHPSVLLRLYRLGMLDPISGGAEPLFSRGAVIRIRKALRLKRDLKLNFDAVAVVMELLDRIDELERHRSNESP</sequence>
<proteinExistence type="predicted"/>
<name>A0A831UCL9_GEOME</name>
<dbReference type="Pfam" id="PF13591">
    <property type="entry name" value="MerR_2"/>
    <property type="match status" value="1"/>
</dbReference>
<accession>A0A831UCL9</accession>
<dbReference type="Gene3D" id="1.10.1660.10">
    <property type="match status" value="1"/>
</dbReference>
<comment type="caution">
    <text evidence="1">The sequence shown here is derived from an EMBL/GenBank/DDBJ whole genome shotgun (WGS) entry which is preliminary data.</text>
</comment>
<organism evidence="1">
    <name type="scientific">Geobacter metallireducens</name>
    <dbReference type="NCBI Taxonomy" id="28232"/>
    <lineage>
        <taxon>Bacteria</taxon>
        <taxon>Pseudomonadati</taxon>
        <taxon>Thermodesulfobacteriota</taxon>
        <taxon>Desulfuromonadia</taxon>
        <taxon>Geobacterales</taxon>
        <taxon>Geobacteraceae</taxon>
        <taxon>Geobacter</taxon>
    </lineage>
</organism>
<gene>
    <name evidence="1" type="ORF">ENQ87_06615</name>
</gene>
<dbReference type="AlphaFoldDB" id="A0A831UCL9"/>
<dbReference type="EMBL" id="DSOV01000026">
    <property type="protein sequence ID" value="HEN42037.1"/>
    <property type="molecule type" value="Genomic_DNA"/>
</dbReference>